<sequence length="482" mass="51412">MVLFLGGSITVSALDKQEIAQKIQHIPDYEPVPGDVYTLTLGLGGLINGGEVKTIQIPLQQDYTMEVPFLGTISARGRTFQDLRKTVLQGIKNRVSLQYVDFTLTVPAVFDVVVYGAVNTPGKTTAYSLMTLYEALGAADGPREGASLRHVQLERKGTVTSYDLLAFLAFGDETQNPRLKPGDKIHVPVAQQGVKIQGAVLNPGSFELVEGDTLTTMLSFAGGVLPTASPDVTVLRLDEGGQYRTLTTSLDEADRFVLQNGDVISISSRLEQAGSVVVEGAFFGKSAEKPEARSIPEAPVRVSIPYHEGMSVLEVLKLVGGPTPYAAAEKARIIRKDGSSLALPQLSALWETGDAGMDVPLKPGDYFVVPMKPLKVFVGGNVNSPGSFPFAAGYTVGEYLALAHGLDPKTGSPDALYFVSADGTATKVDLTTVVEEPGTVIYAGNNAWKYTTDTMADVSVVVGFFNTLVNFGINVLDLIGRF</sequence>
<dbReference type="Pfam" id="PF22461">
    <property type="entry name" value="SLBB_2"/>
    <property type="match status" value="1"/>
</dbReference>
<name>G0GB88_WINT7</name>
<dbReference type="HOGENOM" id="CLU_038819_0_0_12"/>
<dbReference type="Proteomes" id="UP000007254">
    <property type="component" value="Chromosome"/>
</dbReference>
<dbReference type="EMBL" id="CP002903">
    <property type="protein sequence ID" value="AEJ61897.1"/>
    <property type="molecule type" value="Genomic_DNA"/>
</dbReference>
<keyword evidence="4" id="KW-1185">Reference proteome</keyword>
<dbReference type="Pfam" id="PF10531">
    <property type="entry name" value="SLBB"/>
    <property type="match status" value="3"/>
</dbReference>
<feature type="domain" description="Soluble ligand binding" evidence="1">
    <location>
        <begin position="303"/>
        <end position="340"/>
    </location>
</feature>
<proteinExistence type="predicted"/>
<dbReference type="PANTHER" id="PTHR33619:SF3">
    <property type="entry name" value="POLYSACCHARIDE EXPORT PROTEIN GFCE-RELATED"/>
    <property type="match status" value="1"/>
</dbReference>
<feature type="domain" description="Soluble ligand binding" evidence="1">
    <location>
        <begin position="194"/>
        <end position="242"/>
    </location>
</feature>
<gene>
    <name evidence="3" type="ordered locus">Spith_1636</name>
</gene>
<dbReference type="InterPro" id="IPR049712">
    <property type="entry name" value="Poly_export"/>
</dbReference>
<dbReference type="InterPro" id="IPR019554">
    <property type="entry name" value="Soluble_ligand-bd"/>
</dbReference>
<organism evidence="3 4">
    <name type="scientific">Winmispira thermophila (strain ATCC 700085 / DSM 6578 / Z-1203)</name>
    <name type="common">Spirochaeta thermophila</name>
    <dbReference type="NCBI Taxonomy" id="869211"/>
    <lineage>
        <taxon>Bacteria</taxon>
        <taxon>Pseudomonadati</taxon>
        <taxon>Spirochaetota</taxon>
        <taxon>Spirochaetia</taxon>
        <taxon>Winmispirales</taxon>
        <taxon>Winmispiraceae</taxon>
        <taxon>Winmispira</taxon>
    </lineage>
</organism>
<dbReference type="KEGG" id="stq:Spith_1636"/>
<dbReference type="InterPro" id="IPR054765">
    <property type="entry name" value="SLBB_dom"/>
</dbReference>
<feature type="domain" description="Soluble ligand binding" evidence="1">
    <location>
        <begin position="375"/>
        <end position="409"/>
    </location>
</feature>
<evidence type="ECO:0000313" key="4">
    <source>
        <dbReference type="Proteomes" id="UP000007254"/>
    </source>
</evidence>
<accession>G0GB88</accession>
<protein>
    <submittedName>
        <fullName evidence="3">Soluble ligand binding domain-containing protein</fullName>
    </submittedName>
</protein>
<dbReference type="AlphaFoldDB" id="G0GB88"/>
<feature type="domain" description="SLBB" evidence="2">
    <location>
        <begin position="112"/>
        <end position="187"/>
    </location>
</feature>
<evidence type="ECO:0000259" key="1">
    <source>
        <dbReference type="Pfam" id="PF10531"/>
    </source>
</evidence>
<evidence type="ECO:0000313" key="3">
    <source>
        <dbReference type="EMBL" id="AEJ61897.1"/>
    </source>
</evidence>
<evidence type="ECO:0000259" key="2">
    <source>
        <dbReference type="Pfam" id="PF22461"/>
    </source>
</evidence>
<reference evidence="3 4" key="1">
    <citation type="submission" date="2011-06" db="EMBL/GenBank/DDBJ databases">
        <title>The complete genome of Spirochaeta thermophila DSM 6578.</title>
        <authorList>
            <consortium name="US DOE Joint Genome Institute (JGI-PGF)"/>
            <person name="Lucas S."/>
            <person name="Lapidus A."/>
            <person name="Bruce D."/>
            <person name="Goodwin L."/>
            <person name="Pitluck S."/>
            <person name="Peters L."/>
            <person name="Kyrpides N."/>
            <person name="Mavromatis K."/>
            <person name="Ivanova N."/>
            <person name="Mikailova N."/>
            <person name="Pagani I."/>
            <person name="Chertkov O."/>
            <person name="Detter J.C."/>
            <person name="Tapia R."/>
            <person name="Han C."/>
            <person name="Land M."/>
            <person name="Hauser L."/>
            <person name="Markowitz V."/>
            <person name="Cheng J.-F."/>
            <person name="Hugenholtz P."/>
            <person name="Woyke T."/>
            <person name="Wu D."/>
            <person name="Spring S."/>
            <person name="Merkhoffer B."/>
            <person name="Schneider S."/>
            <person name="Klenk H.-P."/>
            <person name="Eisen J.A."/>
        </authorList>
    </citation>
    <scope>NUCLEOTIDE SEQUENCE [LARGE SCALE GENOMIC DNA]</scope>
    <source>
        <strain evidence="4">ATCC 700085 / DSM 6578 / Z-1203</strain>
    </source>
</reference>
<dbReference type="Gene3D" id="3.10.560.10">
    <property type="entry name" value="Outer membrane lipoprotein wza domain like"/>
    <property type="match status" value="4"/>
</dbReference>
<dbReference type="GO" id="GO:0015159">
    <property type="term" value="F:polysaccharide transmembrane transporter activity"/>
    <property type="evidence" value="ECO:0007669"/>
    <property type="project" value="InterPro"/>
</dbReference>
<dbReference type="PANTHER" id="PTHR33619">
    <property type="entry name" value="POLYSACCHARIDE EXPORT PROTEIN GFCE-RELATED"/>
    <property type="match status" value="1"/>
</dbReference>
<dbReference type="STRING" id="869211.Spith_1636"/>